<dbReference type="RefSeq" id="WP_331218701.1">
    <property type="nucleotide sequence ID" value="NZ_JAZGQK010000046.1"/>
</dbReference>
<evidence type="ECO:0000313" key="3">
    <source>
        <dbReference type="Proteomes" id="UP001332243"/>
    </source>
</evidence>
<organism evidence="2 3">
    <name type="scientific">Plantactinospora sonchi</name>
    <dbReference type="NCBI Taxonomy" id="1544735"/>
    <lineage>
        <taxon>Bacteria</taxon>
        <taxon>Bacillati</taxon>
        <taxon>Actinomycetota</taxon>
        <taxon>Actinomycetes</taxon>
        <taxon>Micromonosporales</taxon>
        <taxon>Micromonosporaceae</taxon>
        <taxon>Plantactinospora</taxon>
    </lineage>
</organism>
<dbReference type="InterPro" id="IPR001173">
    <property type="entry name" value="Glyco_trans_2-like"/>
</dbReference>
<name>A0ABU7S528_9ACTN</name>
<feature type="domain" description="Glycosyltransferase 2-like" evidence="1">
    <location>
        <begin position="40"/>
        <end position="158"/>
    </location>
</feature>
<comment type="caution">
    <text evidence="2">The sequence shown here is derived from an EMBL/GenBank/DDBJ whole genome shotgun (WGS) entry which is preliminary data.</text>
</comment>
<dbReference type="EC" id="2.4.-.-" evidence="2"/>
<proteinExistence type="predicted"/>
<dbReference type="SUPFAM" id="SSF53448">
    <property type="entry name" value="Nucleotide-diphospho-sugar transferases"/>
    <property type="match status" value="1"/>
</dbReference>
<dbReference type="GO" id="GO:0016757">
    <property type="term" value="F:glycosyltransferase activity"/>
    <property type="evidence" value="ECO:0007669"/>
    <property type="project" value="UniProtKB-KW"/>
</dbReference>
<accession>A0ABU7S528</accession>
<dbReference type="InterPro" id="IPR029044">
    <property type="entry name" value="Nucleotide-diphossugar_trans"/>
</dbReference>
<dbReference type="Gene3D" id="3.90.550.10">
    <property type="entry name" value="Spore Coat Polysaccharide Biosynthesis Protein SpsA, Chain A"/>
    <property type="match status" value="1"/>
</dbReference>
<keyword evidence="3" id="KW-1185">Reference proteome</keyword>
<dbReference type="PANTHER" id="PTHR43685">
    <property type="entry name" value="GLYCOSYLTRANSFERASE"/>
    <property type="match status" value="1"/>
</dbReference>
<keyword evidence="2" id="KW-0328">Glycosyltransferase</keyword>
<protein>
    <submittedName>
        <fullName evidence="2">Glycosyltransferase</fullName>
        <ecNumber evidence="2">2.4.-.-</ecNumber>
    </submittedName>
</protein>
<keyword evidence="2" id="KW-0808">Transferase</keyword>
<dbReference type="EMBL" id="JAZGQK010000046">
    <property type="protein sequence ID" value="MEE6263910.1"/>
    <property type="molecule type" value="Genomic_DNA"/>
</dbReference>
<gene>
    <name evidence="2" type="ORF">V1633_36220</name>
</gene>
<evidence type="ECO:0000259" key="1">
    <source>
        <dbReference type="Pfam" id="PF00535"/>
    </source>
</evidence>
<sequence length="552" mass="61172">MLSSPSRAAPARTPVRLFRNDWSPLDPPALDNWLPSRSVSLVVPAHNCQPTLDLTLAALRHQSYPAGLFEVVVVDDDSDPPLRLPEIRPENCHLVRVGEHSSGWGRANALHVGADVSDGEILHWLDADMVVFPEHVAAQVRWQHVSDEVVTLGYKRFVDHGWTVTPDQVAEGCASGTIDRLFRFEDTEPHEYVERLINDTDQLRGGDHLNFRAHVGATAALSRQLYQEAGGLNPGLRLGEDTEFGYRLAQAGAVFVPEPRARSWHLGPSHMMSRGDALRRYNRPFLADLMPQPRYLRPAANRIFAVPLVVAVVRADGPYELVRTCVDRLLAGDLTDLRVVLVADWGEIADDRRSILADPLLERRLLAATYRSEPRVTLASKSPTTAFPSPYLLELGPWVGVDADTVRRLVAVADEWQVGLVRVLPTGAATPDDAVTLWRTSAVSRAERVRRSDESLDQVVAEVAGRRWVSGDDLGVGDLRRLPESQWVAPRPRLVVRSDKRARRSAMAGIETIPVGGIRSLANATRFVANRYAGLAADRLRQRLRRPGPSTD</sequence>
<evidence type="ECO:0000313" key="2">
    <source>
        <dbReference type="EMBL" id="MEE6263910.1"/>
    </source>
</evidence>
<dbReference type="Proteomes" id="UP001332243">
    <property type="component" value="Unassembled WGS sequence"/>
</dbReference>
<reference evidence="2 3" key="1">
    <citation type="submission" date="2024-01" db="EMBL/GenBank/DDBJ databases">
        <title>Genome insights into Plantactinospora sonchi sp. nov.</title>
        <authorList>
            <person name="Wang L."/>
        </authorList>
    </citation>
    <scope>NUCLEOTIDE SEQUENCE [LARGE SCALE GENOMIC DNA]</scope>
    <source>
        <strain evidence="2 3">NEAU-QY2</strain>
    </source>
</reference>
<dbReference type="InterPro" id="IPR050834">
    <property type="entry name" value="Glycosyltransf_2"/>
</dbReference>
<dbReference type="PANTHER" id="PTHR43685:SF3">
    <property type="entry name" value="SLR2126 PROTEIN"/>
    <property type="match status" value="1"/>
</dbReference>
<dbReference type="Pfam" id="PF00535">
    <property type="entry name" value="Glycos_transf_2"/>
    <property type="match status" value="1"/>
</dbReference>